<dbReference type="SUPFAM" id="SSF49785">
    <property type="entry name" value="Galactose-binding domain-like"/>
    <property type="match status" value="1"/>
</dbReference>
<dbReference type="Gene3D" id="3.20.20.80">
    <property type="entry name" value="Glycosidases"/>
    <property type="match status" value="1"/>
</dbReference>
<dbReference type="PANTHER" id="PTHR31490">
    <property type="entry name" value="GLYCOSYL HYDROLASE"/>
    <property type="match status" value="1"/>
</dbReference>
<reference evidence="7 8" key="1">
    <citation type="submission" date="2021-02" db="EMBL/GenBank/DDBJ databases">
        <title>Plant Genome Project.</title>
        <authorList>
            <person name="Zhang R.-G."/>
        </authorList>
    </citation>
    <scope>NUCLEOTIDE SEQUENCE [LARGE SCALE GENOMIC DNA]</scope>
    <source>
        <tissue evidence="7">Leaves</tissue>
    </source>
</reference>
<dbReference type="Proteomes" id="UP000827721">
    <property type="component" value="Unassembled WGS sequence"/>
</dbReference>
<comment type="similarity">
    <text evidence="1">Belongs to the glycosyl hydrolase 10 (cellulase F) family.</text>
</comment>
<dbReference type="PROSITE" id="PS51760">
    <property type="entry name" value="GH10_2"/>
    <property type="match status" value="1"/>
</dbReference>
<dbReference type="InterPro" id="IPR003305">
    <property type="entry name" value="CenC_carb-bd"/>
</dbReference>
<evidence type="ECO:0000256" key="5">
    <source>
        <dbReference type="ARBA" id="ARBA00023326"/>
    </source>
</evidence>
<proteinExistence type="inferred from homology"/>
<evidence type="ECO:0000313" key="7">
    <source>
        <dbReference type="EMBL" id="KAH7575408.1"/>
    </source>
</evidence>
<accession>A0ABQ8IFW6</accession>
<evidence type="ECO:0000256" key="1">
    <source>
        <dbReference type="ARBA" id="ARBA00007495"/>
    </source>
</evidence>
<dbReference type="PANTHER" id="PTHR31490:SF52">
    <property type="entry name" value="ENDO-1,4-BETA-XYLANASE 5-RELATED"/>
    <property type="match status" value="1"/>
</dbReference>
<dbReference type="Pfam" id="PF00331">
    <property type="entry name" value="Glyco_hydro_10"/>
    <property type="match status" value="1"/>
</dbReference>
<keyword evidence="3" id="KW-0378">Hydrolase</keyword>
<dbReference type="InterPro" id="IPR001000">
    <property type="entry name" value="GH10_dom"/>
</dbReference>
<dbReference type="InterPro" id="IPR017853">
    <property type="entry name" value="GH"/>
</dbReference>
<keyword evidence="2" id="KW-0677">Repeat</keyword>
<dbReference type="EMBL" id="JAFEMO010000002">
    <property type="protein sequence ID" value="KAH7575408.1"/>
    <property type="molecule type" value="Genomic_DNA"/>
</dbReference>
<comment type="caution">
    <text evidence="7">The sequence shown here is derived from an EMBL/GenBank/DDBJ whole genome shotgun (WGS) entry which is preliminary data.</text>
</comment>
<organism evidence="7 8">
    <name type="scientific">Xanthoceras sorbifolium</name>
    <dbReference type="NCBI Taxonomy" id="99658"/>
    <lineage>
        <taxon>Eukaryota</taxon>
        <taxon>Viridiplantae</taxon>
        <taxon>Streptophyta</taxon>
        <taxon>Embryophyta</taxon>
        <taxon>Tracheophyta</taxon>
        <taxon>Spermatophyta</taxon>
        <taxon>Magnoliopsida</taxon>
        <taxon>eudicotyledons</taxon>
        <taxon>Gunneridae</taxon>
        <taxon>Pentapetalae</taxon>
        <taxon>rosids</taxon>
        <taxon>malvids</taxon>
        <taxon>Sapindales</taxon>
        <taxon>Sapindaceae</taxon>
        <taxon>Xanthoceroideae</taxon>
        <taxon>Xanthoceras</taxon>
    </lineage>
</organism>
<dbReference type="SMART" id="SM00633">
    <property type="entry name" value="Glyco_10"/>
    <property type="match status" value="1"/>
</dbReference>
<keyword evidence="4" id="KW-0119">Carbohydrate metabolism</keyword>
<evidence type="ECO:0000256" key="4">
    <source>
        <dbReference type="ARBA" id="ARBA00023277"/>
    </source>
</evidence>
<protein>
    <recommendedName>
        <fullName evidence="6">GH10 domain-containing protein</fullName>
    </recommendedName>
</protein>
<name>A0ABQ8IFW6_9ROSI</name>
<feature type="domain" description="GH10" evidence="6">
    <location>
        <begin position="224"/>
        <end position="522"/>
    </location>
</feature>
<keyword evidence="8" id="KW-1185">Reference proteome</keyword>
<evidence type="ECO:0000256" key="3">
    <source>
        <dbReference type="ARBA" id="ARBA00022801"/>
    </source>
</evidence>
<sequence>MTTLQQLRQDDIYSFLNICRQNVIIFYDYAMKNLTSRISMKQCLAEPRRAHYRGGLIINPEFNSGIEGWSVFGQGAIKERTSKGGNRFIVAHSRRKPLDSFSQKIQLEKGKLYSFSAWVQISEGSETVTAVFKTYDGKLIYGGRVLAKHGCWSLLKGGFVANFTSPVLIIFESKNARVEIWADSVSLQPFTKEQWRSHQDKSIEKVRKQKVRFHLTYANKTALEGGVISIKQIKSGFPFGCGMNHYILTSTEYQNWFASRFKFTTFTNEMKWYSTEKIQGEENYTIPDAMVKFCKHNGISIRGHNIFWDNPKHQPQWVKTLSPKDLKEAAATRINSVTSRYAGQLIHWDVMNENLHFSFYEDNLGKNASAEFYRTAQLLDPSTTMFLNEYNTIELSKDKAVNPLNYAKKLEEIISYPGNANMSLGIGLQGHFSSDKPNIAYMRSALDLLGSTGFPIWLTEVDVDKGPNQSQYLEEILREAYSHPAVKGIISFAGPEAAGFNVMPLADKDFNSTAAGDVVDKLLHEWKSGALETAAGSNGFSEISLFYGDYNITIKHPVTNSSTSISFKVTEELPRETIHVQINV</sequence>
<dbReference type="Gene3D" id="2.60.120.260">
    <property type="entry name" value="Galactose-binding domain-like"/>
    <property type="match status" value="1"/>
</dbReference>
<keyword evidence="5" id="KW-0624">Polysaccharide degradation</keyword>
<evidence type="ECO:0000259" key="6">
    <source>
        <dbReference type="PROSITE" id="PS51760"/>
    </source>
</evidence>
<dbReference type="SUPFAM" id="SSF51445">
    <property type="entry name" value="(Trans)glycosidases"/>
    <property type="match status" value="1"/>
</dbReference>
<evidence type="ECO:0000313" key="8">
    <source>
        <dbReference type="Proteomes" id="UP000827721"/>
    </source>
</evidence>
<dbReference type="Pfam" id="PF02018">
    <property type="entry name" value="CBM_4_9"/>
    <property type="match status" value="1"/>
</dbReference>
<evidence type="ECO:0000256" key="2">
    <source>
        <dbReference type="ARBA" id="ARBA00022737"/>
    </source>
</evidence>
<dbReference type="InterPro" id="IPR008979">
    <property type="entry name" value="Galactose-bd-like_sf"/>
</dbReference>
<dbReference type="InterPro" id="IPR044846">
    <property type="entry name" value="GH10"/>
</dbReference>
<gene>
    <name evidence="7" type="ORF">JRO89_XS02G0101200</name>
</gene>